<feature type="region of interest" description="Disordered" evidence="1">
    <location>
        <begin position="1"/>
        <end position="54"/>
    </location>
</feature>
<dbReference type="PANTHER" id="PTHR33914">
    <property type="entry name" value="18S PRE-RIBOSOMAL ASSEMBLY PROTEIN GAR2-LIKE PROTEIN"/>
    <property type="match status" value="1"/>
</dbReference>
<feature type="compositionally biased region" description="Basic residues" evidence="1">
    <location>
        <begin position="451"/>
        <end position="470"/>
    </location>
</feature>
<dbReference type="Proteomes" id="UP000251960">
    <property type="component" value="Chromosome 8"/>
</dbReference>
<evidence type="ECO:0000313" key="2">
    <source>
        <dbReference type="EMBL" id="PWZ08879.1"/>
    </source>
</evidence>
<accession>A0A3L6DK69</accession>
<dbReference type="ExpressionAtlas" id="A0A3L6DK69">
    <property type="expression patterns" value="baseline and differential"/>
</dbReference>
<evidence type="ECO:0000256" key="1">
    <source>
        <dbReference type="SAM" id="MobiDB-lite"/>
    </source>
</evidence>
<dbReference type="EMBL" id="NCVQ01000009">
    <property type="protein sequence ID" value="PWZ08879.1"/>
    <property type="molecule type" value="Genomic_DNA"/>
</dbReference>
<feature type="compositionally biased region" description="Pro residues" evidence="1">
    <location>
        <begin position="1"/>
        <end position="10"/>
    </location>
</feature>
<organism evidence="2 3">
    <name type="scientific">Zea mays</name>
    <name type="common">Maize</name>
    <dbReference type="NCBI Taxonomy" id="4577"/>
    <lineage>
        <taxon>Eukaryota</taxon>
        <taxon>Viridiplantae</taxon>
        <taxon>Streptophyta</taxon>
        <taxon>Embryophyta</taxon>
        <taxon>Tracheophyta</taxon>
        <taxon>Spermatophyta</taxon>
        <taxon>Magnoliopsida</taxon>
        <taxon>Liliopsida</taxon>
        <taxon>Poales</taxon>
        <taxon>Poaceae</taxon>
        <taxon>PACMAD clade</taxon>
        <taxon>Panicoideae</taxon>
        <taxon>Andropogonodae</taxon>
        <taxon>Andropogoneae</taxon>
        <taxon>Tripsacinae</taxon>
        <taxon>Zea</taxon>
    </lineage>
</organism>
<feature type="region of interest" description="Disordered" evidence="1">
    <location>
        <begin position="310"/>
        <end position="332"/>
    </location>
</feature>
<gene>
    <name evidence="2" type="primary">Os08g0433100_1</name>
    <name evidence="2" type="ORF">Zm00014a_005455</name>
</gene>
<sequence length="470" mass="51871">MADPPPPPPTSMRQHPILARSAMPSLGPLRARANHRSPARSTDPHPPQILPANQIPMPAAPRLGCSTSIPRPARLESRSPAALLQNGIVSARGHLSSLSLPLLHLGVLVKQRRWLCLLLVFLRGCVQGFSKSLAMTVLFEIRDKTFFAVAVMTALSTYLGWVAPNLNMLPERQSNHKVEADKMVEQTNQSEVSFVKAEHLNGSKIRQTGIEDYSYDKDVVEIKLPDTDLSSDYGVHFVKDVCIDEGVLPDQKISSEKQVDQKVSISFDSREEISADSTKTAHELKSKIVVLPVKCDTHDNIVEQNSSCKKRDLEDNNTTDVSTESNDEGLNPKQLPFHEVAQDYQEVDSVISESNENQDRLFTGDATHQNLSCSSCGEPPEAHMLGSKVAMFPYSSVEIYNACKPQPTLEIHNPDMHKDAPRLGGLTDGFDLGMNMLLGGDKEDDGGSSKSHGKSGNRKKHLKNNKRKRH</sequence>
<dbReference type="InterPro" id="IPR040378">
    <property type="entry name" value="BASL"/>
</dbReference>
<name>A0A3L6DK69_MAIZE</name>
<dbReference type="AlphaFoldDB" id="A0A3L6DK69"/>
<dbReference type="GO" id="GO:0009786">
    <property type="term" value="P:regulation of asymmetric cell division"/>
    <property type="evidence" value="ECO:0007669"/>
    <property type="project" value="InterPro"/>
</dbReference>
<evidence type="ECO:0000313" key="3">
    <source>
        <dbReference type="Proteomes" id="UP000251960"/>
    </source>
</evidence>
<dbReference type="PANTHER" id="PTHR33914:SF13">
    <property type="entry name" value="OS04G0467100 PROTEIN"/>
    <property type="match status" value="1"/>
</dbReference>
<proteinExistence type="predicted"/>
<reference evidence="2 3" key="1">
    <citation type="journal article" date="2018" name="Nat. Genet.">
        <title>Extensive intraspecific gene order and gene structural variations between Mo17 and other maize genomes.</title>
        <authorList>
            <person name="Sun S."/>
            <person name="Zhou Y."/>
            <person name="Chen J."/>
            <person name="Shi J."/>
            <person name="Zhao H."/>
            <person name="Zhao H."/>
            <person name="Song W."/>
            <person name="Zhang M."/>
            <person name="Cui Y."/>
            <person name="Dong X."/>
            <person name="Liu H."/>
            <person name="Ma X."/>
            <person name="Jiao Y."/>
            <person name="Wang B."/>
            <person name="Wei X."/>
            <person name="Stein J.C."/>
            <person name="Glaubitz J.C."/>
            <person name="Lu F."/>
            <person name="Yu G."/>
            <person name="Liang C."/>
            <person name="Fengler K."/>
            <person name="Li B."/>
            <person name="Rafalski A."/>
            <person name="Schnable P.S."/>
            <person name="Ware D.H."/>
            <person name="Buckler E.S."/>
            <person name="Lai J."/>
        </authorList>
    </citation>
    <scope>NUCLEOTIDE SEQUENCE [LARGE SCALE GENOMIC DNA]</scope>
    <source>
        <strain evidence="3">cv. Missouri 17</strain>
        <tissue evidence="2">Seedling</tissue>
    </source>
</reference>
<protein>
    <submittedName>
        <fullName evidence="2">GDT1-like protein 5</fullName>
    </submittedName>
</protein>
<feature type="region of interest" description="Disordered" evidence="1">
    <location>
        <begin position="435"/>
        <end position="470"/>
    </location>
</feature>
<comment type="caution">
    <text evidence="2">The sequence shown here is derived from an EMBL/GenBank/DDBJ whole genome shotgun (WGS) entry which is preliminary data.</text>
</comment>